<evidence type="ECO:0000313" key="7">
    <source>
        <dbReference type="Proteomes" id="UP001164049"/>
    </source>
</evidence>
<protein>
    <submittedName>
        <fullName evidence="3">Putative signal peptide protein</fullName>
    </submittedName>
    <submittedName>
        <fullName evidence="5">Transporter</fullName>
    </submittedName>
</protein>
<reference evidence="6" key="3">
    <citation type="submission" date="2018-01" db="EMBL/GenBank/DDBJ databases">
        <title>Raltonia solanacearum P824 infects blueberry.</title>
        <authorList>
            <person name="Bocsanczy A.M."/>
            <person name="Norman D.J."/>
        </authorList>
    </citation>
    <scope>NUCLEOTIDE SEQUENCE [LARGE SCALE GENOMIC DNA]</scope>
    <source>
        <strain evidence="6">P824</strain>
    </source>
</reference>
<gene>
    <name evidence="5" type="ORF">LH706_23220</name>
    <name evidence="3" type="ORF">PSS4_v1_360002</name>
    <name evidence="2" type="ORF">RSP824_24665</name>
    <name evidence="4" type="ORF">RUN215_v1_490013</name>
</gene>
<evidence type="ECO:0000313" key="3">
    <source>
        <dbReference type="EMBL" id="CUV17592.1"/>
    </source>
</evidence>
<dbReference type="EMBL" id="CP085044">
    <property type="protein sequence ID" value="UZF16901.1"/>
    <property type="molecule type" value="Genomic_DNA"/>
</dbReference>
<dbReference type="InterPro" id="IPR025737">
    <property type="entry name" value="FApF"/>
</dbReference>
<dbReference type="Pfam" id="PF13557">
    <property type="entry name" value="Phenol_MetA_deg"/>
    <property type="match status" value="1"/>
</dbReference>
<sequence length="311" mass="33731">MRLIRPRLAAQLSCLAMATLPLHAAALEGNAPTTPFGVFDFGAGMMPPPTELPAVGLRVTSYTAKRMQDNRGNSTPLDVDLSVQSYGLAVVKTTRLSLLGGKYGWSFVAPVLSMKLDLGIPTPAGRLSQSGRNTALGDLQVSPITVSWMPAQNLFVNASLMLQLPTGSYDRNRLVNAGMNHWVVSPTVAFTYITSFGGELSSNIQLNVNGRNRDTDYRSGIEYQHEFAIGQHIGPWTVGIGGYYSQQLTDDTQAGKTIEGNRARVFALGPAVYFLKPGSAWPIVSLHAYKEFAARNRAQGRQIALRAAWVF</sequence>
<proteinExistence type="predicted"/>
<reference evidence="2" key="2">
    <citation type="submission" date="2018-01" db="EMBL/GenBank/DDBJ databases">
        <title>Ralstonia pseudosolanacearum P824 infects blueberry.</title>
        <authorList>
            <person name="Bocsanczy A.M."/>
            <person name="Norman D.J."/>
        </authorList>
    </citation>
    <scope>NUCLEOTIDE SEQUENCE</scope>
    <source>
        <strain evidence="2">P824</strain>
    </source>
</reference>
<dbReference type="EMBL" id="LN899820">
    <property type="protein sequence ID" value="CUV55405.1"/>
    <property type="molecule type" value="Genomic_DNA"/>
</dbReference>
<organism evidence="3">
    <name type="scientific">Ralstonia solanacearum</name>
    <name type="common">Pseudomonas solanacearum</name>
    <dbReference type="NCBI Taxonomy" id="305"/>
    <lineage>
        <taxon>Bacteria</taxon>
        <taxon>Pseudomonadati</taxon>
        <taxon>Pseudomonadota</taxon>
        <taxon>Betaproteobacteria</taxon>
        <taxon>Burkholderiales</taxon>
        <taxon>Burkholderiaceae</taxon>
        <taxon>Ralstonia</taxon>
        <taxon>Ralstonia solanacearum species complex</taxon>
    </lineage>
</organism>
<evidence type="ECO:0000313" key="4">
    <source>
        <dbReference type="EMBL" id="CUV55405.1"/>
    </source>
</evidence>
<reference evidence="3" key="1">
    <citation type="submission" date="2015-10" db="EMBL/GenBank/DDBJ databases">
        <authorList>
            <person name="Gilbert D.G."/>
        </authorList>
    </citation>
    <scope>NUCLEOTIDE SEQUENCE</scope>
    <source>
        <strain evidence="3">Phyl III-seqv23</strain>
    </source>
</reference>
<accession>A0A0K1ZG55</accession>
<keyword evidence="1" id="KW-0732">Signal</keyword>
<evidence type="ECO:0000313" key="2">
    <source>
        <dbReference type="EMBL" id="AYA49538.1"/>
    </source>
</evidence>
<feature type="signal peptide" evidence="1">
    <location>
        <begin position="1"/>
        <end position="24"/>
    </location>
</feature>
<evidence type="ECO:0000313" key="5">
    <source>
        <dbReference type="EMBL" id="UZF16901.1"/>
    </source>
</evidence>
<reference evidence="5" key="4">
    <citation type="submission" date="2021-10" db="EMBL/GenBank/DDBJ databases">
        <title>Complete genome sequences of five Ralstonia solancearum strains isolated from sunflower.</title>
        <authorList>
            <person name="She X."/>
            <person name="He Z."/>
        </authorList>
    </citation>
    <scope>NUCLEOTIDE SEQUENCE</scope>
    <source>
        <strain evidence="5">RS638</strain>
        <plasmid evidence="5">p1</plasmid>
    </source>
</reference>
<name>A0A0K1ZG55_RALSL</name>
<dbReference type="AlphaFoldDB" id="A0A0K1ZG55"/>
<evidence type="ECO:0000313" key="6">
    <source>
        <dbReference type="Proteomes" id="UP000262427"/>
    </source>
</evidence>
<dbReference type="PATRIC" id="fig|305.92.peg.112"/>
<keyword evidence="5" id="KW-0614">Plasmid</keyword>
<dbReference type="Proteomes" id="UP000262427">
    <property type="component" value="Chromosome MP"/>
</dbReference>
<geneLocation type="plasmid" evidence="5 7">
    <name>p1</name>
</geneLocation>
<dbReference type="EMBL" id="CP025742">
    <property type="protein sequence ID" value="AYA49538.1"/>
    <property type="molecule type" value="Genomic_DNA"/>
</dbReference>
<dbReference type="EMBL" id="LN899821">
    <property type="protein sequence ID" value="CUV17592.1"/>
    <property type="molecule type" value="Genomic_DNA"/>
</dbReference>
<evidence type="ECO:0000256" key="1">
    <source>
        <dbReference type="SAM" id="SignalP"/>
    </source>
</evidence>
<feature type="chain" id="PRO_5014231660" evidence="1">
    <location>
        <begin position="25"/>
        <end position="311"/>
    </location>
</feature>